<organism evidence="2 3">
    <name type="scientific">Novosphingobium cyanobacteriorum</name>
    <dbReference type="NCBI Taxonomy" id="3024215"/>
    <lineage>
        <taxon>Bacteria</taxon>
        <taxon>Pseudomonadati</taxon>
        <taxon>Pseudomonadota</taxon>
        <taxon>Alphaproteobacteria</taxon>
        <taxon>Sphingomonadales</taxon>
        <taxon>Sphingomonadaceae</taxon>
        <taxon>Novosphingobium</taxon>
    </lineage>
</organism>
<sequence>MQRRADQAEAGYLLVEALVALAITAIMAGMVFSTVWQSAHTRQHAARHREAILLARSVLSAAQVGQSAPIPAQGSDGDLAWSWRSEPWSGSESDSLALQQVRVVITDAVGGRELARLTSLRSAP</sequence>
<accession>A0ABT6CKB5</accession>
<reference evidence="2 3" key="1">
    <citation type="submission" date="2023-03" db="EMBL/GenBank/DDBJ databases">
        <title>Novosphingobium cyanobacteriorum sp. nov., isolated from a eutrophic reservoir during the Microcystis bloom period.</title>
        <authorList>
            <person name="Kang M."/>
            <person name="Le V."/>
            <person name="Ko S.-R."/>
            <person name="Lee S.-A."/>
            <person name="Ahn C.-Y."/>
        </authorList>
    </citation>
    <scope>NUCLEOTIDE SEQUENCE [LARGE SCALE GENOMIC DNA]</scope>
    <source>
        <strain evidence="2 3">HBC54</strain>
    </source>
</reference>
<name>A0ABT6CKB5_9SPHN</name>
<keyword evidence="1" id="KW-0812">Transmembrane</keyword>
<gene>
    <name evidence="2" type="ORF">POM99_14265</name>
</gene>
<protein>
    <submittedName>
        <fullName evidence="2">Prepilin-type N-terminal cleavage/methylation domain-containing protein</fullName>
    </submittedName>
</protein>
<evidence type="ECO:0000313" key="3">
    <source>
        <dbReference type="Proteomes" id="UP001222770"/>
    </source>
</evidence>
<proteinExistence type="predicted"/>
<evidence type="ECO:0000256" key="1">
    <source>
        <dbReference type="SAM" id="Phobius"/>
    </source>
</evidence>
<keyword evidence="1" id="KW-1133">Transmembrane helix</keyword>
<dbReference type="Proteomes" id="UP001222770">
    <property type="component" value="Unassembled WGS sequence"/>
</dbReference>
<keyword evidence="3" id="KW-1185">Reference proteome</keyword>
<dbReference type="RefSeq" id="WP_277278978.1">
    <property type="nucleotide sequence ID" value="NZ_JAROCY010000013.1"/>
</dbReference>
<evidence type="ECO:0000313" key="2">
    <source>
        <dbReference type="EMBL" id="MDF8334371.1"/>
    </source>
</evidence>
<comment type="caution">
    <text evidence="2">The sequence shown here is derived from an EMBL/GenBank/DDBJ whole genome shotgun (WGS) entry which is preliminary data.</text>
</comment>
<feature type="transmembrane region" description="Helical" evidence="1">
    <location>
        <begin position="12"/>
        <end position="36"/>
    </location>
</feature>
<dbReference type="EMBL" id="JAROCY010000013">
    <property type="protein sequence ID" value="MDF8334371.1"/>
    <property type="molecule type" value="Genomic_DNA"/>
</dbReference>
<keyword evidence="1" id="KW-0472">Membrane</keyword>